<keyword evidence="3" id="KW-1185">Reference proteome</keyword>
<comment type="caution">
    <text evidence="2">The sequence shown here is derived from an EMBL/GenBank/DDBJ whole genome shotgun (WGS) entry which is preliminary data.</text>
</comment>
<dbReference type="Proteomes" id="UP000284706">
    <property type="component" value="Unassembled WGS sequence"/>
</dbReference>
<name>A0A409WC25_9AGAR</name>
<reference evidence="2 3" key="1">
    <citation type="journal article" date="2018" name="Evol. Lett.">
        <title>Horizontal gene cluster transfer increased hallucinogenic mushroom diversity.</title>
        <authorList>
            <person name="Reynolds H.T."/>
            <person name="Vijayakumar V."/>
            <person name="Gluck-Thaler E."/>
            <person name="Korotkin H.B."/>
            <person name="Matheny P.B."/>
            <person name="Slot J.C."/>
        </authorList>
    </citation>
    <scope>NUCLEOTIDE SEQUENCE [LARGE SCALE GENOMIC DNA]</scope>
    <source>
        <strain evidence="2 3">SRW20</strain>
    </source>
</reference>
<feature type="chain" id="PRO_5019037074" evidence="1">
    <location>
        <begin position="22"/>
        <end position="124"/>
    </location>
</feature>
<evidence type="ECO:0000313" key="2">
    <source>
        <dbReference type="EMBL" id="PPQ76085.1"/>
    </source>
</evidence>
<keyword evidence="1" id="KW-0732">Signal</keyword>
<organism evidence="2 3">
    <name type="scientific">Gymnopilus dilepis</name>
    <dbReference type="NCBI Taxonomy" id="231916"/>
    <lineage>
        <taxon>Eukaryota</taxon>
        <taxon>Fungi</taxon>
        <taxon>Dikarya</taxon>
        <taxon>Basidiomycota</taxon>
        <taxon>Agaricomycotina</taxon>
        <taxon>Agaricomycetes</taxon>
        <taxon>Agaricomycetidae</taxon>
        <taxon>Agaricales</taxon>
        <taxon>Agaricineae</taxon>
        <taxon>Hymenogastraceae</taxon>
        <taxon>Gymnopilus</taxon>
    </lineage>
</organism>
<protein>
    <submittedName>
        <fullName evidence="2">Uncharacterized protein</fullName>
    </submittedName>
</protein>
<dbReference type="InParanoid" id="A0A409WC25"/>
<proteinExistence type="predicted"/>
<accession>A0A409WC25</accession>
<sequence>MKYSSALFLPAILSHLAFASALTINTPSSVVFNNPVLIEWTGGHPTSWLVSFYIYFAISQTSPFAPIQTIVPGHAPGSPPLENLGQFSGTATVWTPDIAQGTSIVFQVVDSTGAVAQSAAVTIL</sequence>
<dbReference type="AlphaFoldDB" id="A0A409WC25"/>
<gene>
    <name evidence="2" type="ORF">CVT26_004592</name>
</gene>
<feature type="signal peptide" evidence="1">
    <location>
        <begin position="1"/>
        <end position="21"/>
    </location>
</feature>
<evidence type="ECO:0000313" key="3">
    <source>
        <dbReference type="Proteomes" id="UP000284706"/>
    </source>
</evidence>
<dbReference type="OrthoDB" id="3362246at2759"/>
<evidence type="ECO:0000256" key="1">
    <source>
        <dbReference type="SAM" id="SignalP"/>
    </source>
</evidence>
<dbReference type="EMBL" id="NHYE01005197">
    <property type="protein sequence ID" value="PPQ76085.1"/>
    <property type="molecule type" value="Genomic_DNA"/>
</dbReference>